<dbReference type="HOGENOM" id="CLU_073525_0_0_2"/>
<gene>
    <name evidence="2" type="ordered locus">Mpal_1203</name>
</gene>
<dbReference type="Pfam" id="PF01995">
    <property type="entry name" value="NRD1_2"/>
    <property type="match status" value="1"/>
</dbReference>
<protein>
    <recommendedName>
        <fullName evidence="1">NrpR regulatory domain-containing protein</fullName>
    </recommendedName>
</protein>
<organism evidence="2 3">
    <name type="scientific">Methanosphaerula palustris (strain ATCC BAA-1556 / DSM 19958 / E1-9c)</name>
    <dbReference type="NCBI Taxonomy" id="521011"/>
    <lineage>
        <taxon>Archaea</taxon>
        <taxon>Methanobacteriati</taxon>
        <taxon>Methanobacteriota</taxon>
        <taxon>Stenosarchaea group</taxon>
        <taxon>Methanomicrobia</taxon>
        <taxon>Methanomicrobiales</taxon>
        <taxon>Methanoregulaceae</taxon>
        <taxon>Methanosphaerula</taxon>
    </lineage>
</organism>
<dbReference type="STRING" id="521011.Mpal_1203"/>
<dbReference type="eggNOG" id="arCOG02711">
    <property type="taxonomic scope" value="Archaea"/>
</dbReference>
<dbReference type="EMBL" id="CP001338">
    <property type="protein sequence ID" value="ACL16541.1"/>
    <property type="molecule type" value="Genomic_DNA"/>
</dbReference>
<dbReference type="InterPro" id="IPR038982">
    <property type="entry name" value="NrpR"/>
</dbReference>
<dbReference type="AlphaFoldDB" id="B8GHD6"/>
<feature type="domain" description="NrpR regulatory" evidence="1">
    <location>
        <begin position="5"/>
        <end position="243"/>
    </location>
</feature>
<keyword evidence="3" id="KW-1185">Reference proteome</keyword>
<evidence type="ECO:0000313" key="2">
    <source>
        <dbReference type="EMBL" id="ACL16541.1"/>
    </source>
</evidence>
<dbReference type="InterPro" id="IPR002846">
    <property type="entry name" value="NRD"/>
</dbReference>
<dbReference type="Gene3D" id="3.30.70.1360">
    <property type="entry name" value="mj0159-like"/>
    <property type="match status" value="2"/>
</dbReference>
<dbReference type="GeneID" id="7271481"/>
<dbReference type="PANTHER" id="PTHR41964">
    <property type="entry name" value="GLOBAL NITROGEN REGULATOR NRPR"/>
    <property type="match status" value="1"/>
</dbReference>
<dbReference type="InterPro" id="IPR036984">
    <property type="entry name" value="NrpR_dom_sf"/>
</dbReference>
<dbReference type="OrthoDB" id="358798at2157"/>
<dbReference type="Proteomes" id="UP000002457">
    <property type="component" value="Chromosome"/>
</dbReference>
<proteinExistence type="predicted"/>
<accession>B8GHD6</accession>
<evidence type="ECO:0000259" key="1">
    <source>
        <dbReference type="Pfam" id="PF01995"/>
    </source>
</evidence>
<sequence length="250" mass="26853">MPRLLKFINHSIEDFAIQVTYNPTEGTGQVVYNLSVFRTCDVAPAVEIIRGACRSGVCVSDLVKFIPEGESLDGYKIPPGSTGICTVCSITLDGLLLKRGVPLNPIGGGVIEIVDRIPRRFTQIIRYEDTTIDPLQVLASQDITSISRVISTGNGTILANIRECHMEAEPLVAELLDDLADSRFTGVLEVGMPNSPLLGVQISPQYIGMVAVGGTNPIAAVKEAGYPVITRAMKGLLDVSEMEEISTSSY</sequence>
<reference evidence="2 3" key="1">
    <citation type="journal article" date="2015" name="Genome Announc.">
        <title>Complete Genome Sequence of Methanosphaerula palustris E1-9CT, a Hydrogenotrophic Methanogen Isolated from a Minerotrophic Fen Peatland.</title>
        <authorList>
            <person name="Cadillo-Quiroz H."/>
            <person name="Browne P."/>
            <person name="Kyrpides N."/>
            <person name="Woyke T."/>
            <person name="Goodwin L."/>
            <person name="Detter C."/>
            <person name="Yavitt J.B."/>
            <person name="Zinder S.H."/>
        </authorList>
    </citation>
    <scope>NUCLEOTIDE SEQUENCE [LARGE SCALE GENOMIC DNA]</scope>
    <source>
        <strain evidence="3">ATCC BAA-1556 / DSM 19958 / E1-9c</strain>
    </source>
</reference>
<name>B8GHD6_METPE</name>
<evidence type="ECO:0000313" key="3">
    <source>
        <dbReference type="Proteomes" id="UP000002457"/>
    </source>
</evidence>
<dbReference type="RefSeq" id="WP_012617860.1">
    <property type="nucleotide sequence ID" value="NC_011832.1"/>
</dbReference>
<dbReference type="PANTHER" id="PTHR41964:SF1">
    <property type="entry name" value="GLOBAL NITROGEN REGULATOR NRPR"/>
    <property type="match status" value="1"/>
</dbReference>
<dbReference type="KEGG" id="mpl:Mpal_1203"/>